<dbReference type="PROSITE" id="PS00028">
    <property type="entry name" value="ZINC_FINGER_C2H2_1"/>
    <property type="match status" value="4"/>
</dbReference>
<dbReference type="AlphaFoldDB" id="A0AAV8YAJ6"/>
<keyword evidence="4" id="KW-0862">Zinc</keyword>
<reference evidence="8" key="1">
    <citation type="journal article" date="2023" name="Insect Mol. Biol.">
        <title>Genome sequencing provides insights into the evolution of gene families encoding plant cell wall-degrading enzymes in longhorned beetles.</title>
        <authorList>
            <person name="Shin N.R."/>
            <person name="Okamura Y."/>
            <person name="Kirsch R."/>
            <person name="Pauchet Y."/>
        </authorList>
    </citation>
    <scope>NUCLEOTIDE SEQUENCE</scope>
    <source>
        <strain evidence="8">AMC_N1</strain>
    </source>
</reference>
<keyword evidence="9" id="KW-1185">Reference proteome</keyword>
<dbReference type="Proteomes" id="UP001162162">
    <property type="component" value="Unassembled WGS sequence"/>
</dbReference>
<proteinExistence type="predicted"/>
<feature type="domain" description="C2H2-type" evidence="7">
    <location>
        <begin position="417"/>
        <end position="444"/>
    </location>
</feature>
<comment type="caution">
    <text evidence="8">The sequence shown here is derived from an EMBL/GenBank/DDBJ whole genome shotgun (WGS) entry which is preliminary data.</text>
</comment>
<evidence type="ECO:0000256" key="3">
    <source>
        <dbReference type="ARBA" id="ARBA00022771"/>
    </source>
</evidence>
<dbReference type="GO" id="GO:0010468">
    <property type="term" value="P:regulation of gene expression"/>
    <property type="evidence" value="ECO:0007669"/>
    <property type="project" value="TreeGrafter"/>
</dbReference>
<feature type="domain" description="C2H2-type" evidence="7">
    <location>
        <begin position="361"/>
        <end position="388"/>
    </location>
</feature>
<evidence type="ECO:0000313" key="9">
    <source>
        <dbReference type="Proteomes" id="UP001162162"/>
    </source>
</evidence>
<evidence type="ECO:0000256" key="1">
    <source>
        <dbReference type="ARBA" id="ARBA00022723"/>
    </source>
</evidence>
<dbReference type="SMART" id="SM00355">
    <property type="entry name" value="ZnF_C2H2"/>
    <property type="match status" value="4"/>
</dbReference>
<evidence type="ECO:0000256" key="4">
    <source>
        <dbReference type="ARBA" id="ARBA00022833"/>
    </source>
</evidence>
<dbReference type="FunFam" id="3.30.160.60:FF:000245">
    <property type="entry name" value="zinc finger protein Gfi-1"/>
    <property type="match status" value="1"/>
</dbReference>
<dbReference type="FunFam" id="3.30.160.60:FF:000446">
    <property type="entry name" value="Zinc finger protein"/>
    <property type="match status" value="1"/>
</dbReference>
<dbReference type="SUPFAM" id="SSF57667">
    <property type="entry name" value="beta-beta-alpha zinc fingers"/>
    <property type="match status" value="2"/>
</dbReference>
<feature type="domain" description="C2H2-type" evidence="7">
    <location>
        <begin position="389"/>
        <end position="416"/>
    </location>
</feature>
<dbReference type="EMBL" id="JAPWTK010000160">
    <property type="protein sequence ID" value="KAJ8947482.1"/>
    <property type="molecule type" value="Genomic_DNA"/>
</dbReference>
<evidence type="ECO:0000259" key="7">
    <source>
        <dbReference type="PROSITE" id="PS50157"/>
    </source>
</evidence>
<dbReference type="PANTHER" id="PTHR16515">
    <property type="entry name" value="PR DOMAIN ZINC FINGER PROTEIN"/>
    <property type="match status" value="1"/>
</dbReference>
<evidence type="ECO:0000313" key="8">
    <source>
        <dbReference type="EMBL" id="KAJ8947482.1"/>
    </source>
</evidence>
<sequence length="444" mass="50489">MSYEVCKLSNETGNVAPNLPTLRRRDLEGRFDVQPLRLQIFMTHGRKTALLASCNSRSSGDRPKTFTRETEALFIRALINDSNNREPIKFGINRLVSKSDDEDEHTNNNTKCYQKDESQCYSGDERTSPRFGSDHRWDNQSPRPSPSTSPELEVDSPPRSRTNSPSPRPASVTEIQKSDSPSKKSEAFSVSALLRPDNPKKSDNPCYQETISVTRSYLYPPFVDLMKDAQIKSVQEYNSHFLPRNFLLHPEPVPPEGRRGEELLPTPTSLYFSAMAAAMASGPSPAGQYAVPPTAEELYRLRHHFMSNPSTVHPHHHHLLMRPGMMPIGDVYSCIKCEKMFSTPHGLEVHARRSHNGKRPFACELCNKTFGHEISLSQHRAVHNVEKVFECKQCGKSFKRSSTLSTHLLIHSDTRPYPCQYCGKRFHQKSDMKKHTYIHTEKVN</sequence>
<dbReference type="PROSITE" id="PS50157">
    <property type="entry name" value="ZINC_FINGER_C2H2_2"/>
    <property type="match status" value="4"/>
</dbReference>
<evidence type="ECO:0000256" key="6">
    <source>
        <dbReference type="SAM" id="MobiDB-lite"/>
    </source>
</evidence>
<feature type="region of interest" description="Disordered" evidence="6">
    <location>
        <begin position="116"/>
        <end position="206"/>
    </location>
</feature>
<keyword evidence="1" id="KW-0479">Metal-binding</keyword>
<protein>
    <recommendedName>
        <fullName evidence="7">C2H2-type domain-containing protein</fullName>
    </recommendedName>
</protein>
<evidence type="ECO:0000256" key="2">
    <source>
        <dbReference type="ARBA" id="ARBA00022737"/>
    </source>
</evidence>
<feature type="compositionally biased region" description="Low complexity" evidence="6">
    <location>
        <begin position="157"/>
        <end position="171"/>
    </location>
</feature>
<feature type="compositionally biased region" description="Basic and acidic residues" evidence="6">
    <location>
        <begin position="176"/>
        <end position="186"/>
    </location>
</feature>
<dbReference type="FunFam" id="3.30.160.60:FF:000208">
    <property type="entry name" value="zinc finger protein Gfi-1b"/>
    <property type="match status" value="1"/>
</dbReference>
<dbReference type="InterPro" id="IPR036236">
    <property type="entry name" value="Znf_C2H2_sf"/>
</dbReference>
<feature type="compositionally biased region" description="Basic and acidic residues" evidence="6">
    <location>
        <begin position="116"/>
        <end position="138"/>
    </location>
</feature>
<dbReference type="GO" id="GO:0008270">
    <property type="term" value="F:zinc ion binding"/>
    <property type="evidence" value="ECO:0007669"/>
    <property type="project" value="UniProtKB-KW"/>
</dbReference>
<evidence type="ECO:0000256" key="5">
    <source>
        <dbReference type="PROSITE-ProRule" id="PRU00042"/>
    </source>
</evidence>
<feature type="compositionally biased region" description="Polar residues" evidence="6">
    <location>
        <begin position="139"/>
        <end position="150"/>
    </location>
</feature>
<organism evidence="8 9">
    <name type="scientific">Aromia moschata</name>
    <dbReference type="NCBI Taxonomy" id="1265417"/>
    <lineage>
        <taxon>Eukaryota</taxon>
        <taxon>Metazoa</taxon>
        <taxon>Ecdysozoa</taxon>
        <taxon>Arthropoda</taxon>
        <taxon>Hexapoda</taxon>
        <taxon>Insecta</taxon>
        <taxon>Pterygota</taxon>
        <taxon>Neoptera</taxon>
        <taxon>Endopterygota</taxon>
        <taxon>Coleoptera</taxon>
        <taxon>Polyphaga</taxon>
        <taxon>Cucujiformia</taxon>
        <taxon>Chrysomeloidea</taxon>
        <taxon>Cerambycidae</taxon>
        <taxon>Cerambycinae</taxon>
        <taxon>Callichromatini</taxon>
        <taxon>Aromia</taxon>
    </lineage>
</organism>
<keyword evidence="3 5" id="KW-0863">Zinc-finger</keyword>
<dbReference type="GO" id="GO:0005634">
    <property type="term" value="C:nucleus"/>
    <property type="evidence" value="ECO:0007669"/>
    <property type="project" value="TreeGrafter"/>
</dbReference>
<accession>A0AAV8YAJ6</accession>
<name>A0AAV8YAJ6_9CUCU</name>
<dbReference type="InterPro" id="IPR013087">
    <property type="entry name" value="Znf_C2H2_type"/>
</dbReference>
<gene>
    <name evidence="8" type="ORF">NQ318_009785</name>
</gene>
<dbReference type="PANTHER" id="PTHR16515:SF58">
    <property type="entry name" value="ZINC FINGER PROTEIN 22"/>
    <property type="match status" value="1"/>
</dbReference>
<feature type="domain" description="C2H2-type" evidence="7">
    <location>
        <begin position="332"/>
        <end position="360"/>
    </location>
</feature>
<dbReference type="Gene3D" id="3.30.160.60">
    <property type="entry name" value="Classic Zinc Finger"/>
    <property type="match status" value="3"/>
</dbReference>
<keyword evidence="2" id="KW-0677">Repeat</keyword>
<dbReference type="InterPro" id="IPR050331">
    <property type="entry name" value="Zinc_finger"/>
</dbReference>
<dbReference type="Pfam" id="PF00096">
    <property type="entry name" value="zf-C2H2"/>
    <property type="match status" value="2"/>
</dbReference>